<dbReference type="InterPro" id="IPR006073">
    <property type="entry name" value="GTP-bd"/>
</dbReference>
<dbReference type="AlphaFoldDB" id="A0A9P5X3N6"/>
<name>A0A9P5X3N6_9AGAR</name>
<proteinExistence type="predicted"/>
<organism evidence="2 3">
    <name type="scientific">Macrolepiota fuliginosa MF-IS2</name>
    <dbReference type="NCBI Taxonomy" id="1400762"/>
    <lineage>
        <taxon>Eukaryota</taxon>
        <taxon>Fungi</taxon>
        <taxon>Dikarya</taxon>
        <taxon>Basidiomycota</taxon>
        <taxon>Agaricomycotina</taxon>
        <taxon>Agaricomycetes</taxon>
        <taxon>Agaricomycetidae</taxon>
        <taxon>Agaricales</taxon>
        <taxon>Agaricineae</taxon>
        <taxon>Agaricaceae</taxon>
        <taxon>Macrolepiota</taxon>
    </lineage>
</organism>
<dbReference type="Gene3D" id="3.40.50.300">
    <property type="entry name" value="P-loop containing nucleotide triphosphate hydrolases"/>
    <property type="match status" value="1"/>
</dbReference>
<dbReference type="SUPFAM" id="SSF52540">
    <property type="entry name" value="P-loop containing nucleoside triphosphate hydrolases"/>
    <property type="match status" value="1"/>
</dbReference>
<sequence>MRDKATDCEIPDGISRHGILIAVVGNAGVGKSTFINKAADKDLLSVDQASKTDNIVRCVVCTRPDLYQDQEVVFLDMPAFDSEFDEQIIEDKLRHWLRVVARERFSVFGTLYLHPITETEFSGVSLRHLKSLANLFEELSQSPAGVLLVLTMQAHPCLSTHLQRKKEIQEKWNALCPWGAPQSMRFENSPRSAWEIVIDLTTYMDTLNKQSGKLYLSMGYPAR</sequence>
<dbReference type="Proteomes" id="UP000807342">
    <property type="component" value="Unassembled WGS sequence"/>
</dbReference>
<feature type="domain" description="G" evidence="1">
    <location>
        <begin position="21"/>
        <end position="91"/>
    </location>
</feature>
<protein>
    <recommendedName>
        <fullName evidence="1">G domain-containing protein</fullName>
    </recommendedName>
</protein>
<dbReference type="OrthoDB" id="2846732at2759"/>
<keyword evidence="3" id="KW-1185">Reference proteome</keyword>
<evidence type="ECO:0000313" key="3">
    <source>
        <dbReference type="Proteomes" id="UP000807342"/>
    </source>
</evidence>
<gene>
    <name evidence="2" type="ORF">P691DRAFT_369859</name>
</gene>
<dbReference type="EMBL" id="MU151415">
    <property type="protein sequence ID" value="KAF9443989.1"/>
    <property type="molecule type" value="Genomic_DNA"/>
</dbReference>
<dbReference type="Pfam" id="PF01926">
    <property type="entry name" value="MMR_HSR1"/>
    <property type="match status" value="1"/>
</dbReference>
<evidence type="ECO:0000259" key="1">
    <source>
        <dbReference type="Pfam" id="PF01926"/>
    </source>
</evidence>
<comment type="caution">
    <text evidence="2">The sequence shown here is derived from an EMBL/GenBank/DDBJ whole genome shotgun (WGS) entry which is preliminary data.</text>
</comment>
<accession>A0A9P5X3N6</accession>
<reference evidence="2" key="1">
    <citation type="submission" date="2020-11" db="EMBL/GenBank/DDBJ databases">
        <authorList>
            <consortium name="DOE Joint Genome Institute"/>
            <person name="Ahrendt S."/>
            <person name="Riley R."/>
            <person name="Andreopoulos W."/>
            <person name="Labutti K."/>
            <person name="Pangilinan J."/>
            <person name="Ruiz-Duenas F.J."/>
            <person name="Barrasa J.M."/>
            <person name="Sanchez-Garcia M."/>
            <person name="Camarero S."/>
            <person name="Miyauchi S."/>
            <person name="Serrano A."/>
            <person name="Linde D."/>
            <person name="Babiker R."/>
            <person name="Drula E."/>
            <person name="Ayuso-Fernandez I."/>
            <person name="Pacheco R."/>
            <person name="Padilla G."/>
            <person name="Ferreira P."/>
            <person name="Barriuso J."/>
            <person name="Kellner H."/>
            <person name="Castanera R."/>
            <person name="Alfaro M."/>
            <person name="Ramirez L."/>
            <person name="Pisabarro A.G."/>
            <person name="Kuo A."/>
            <person name="Tritt A."/>
            <person name="Lipzen A."/>
            <person name="He G."/>
            <person name="Yan M."/>
            <person name="Ng V."/>
            <person name="Cullen D."/>
            <person name="Martin F."/>
            <person name="Rosso M.-N."/>
            <person name="Henrissat B."/>
            <person name="Hibbett D."/>
            <person name="Martinez A.T."/>
            <person name="Grigoriev I.V."/>
        </authorList>
    </citation>
    <scope>NUCLEOTIDE SEQUENCE</scope>
    <source>
        <strain evidence="2">MF-IS2</strain>
    </source>
</reference>
<dbReference type="InterPro" id="IPR027417">
    <property type="entry name" value="P-loop_NTPase"/>
</dbReference>
<dbReference type="CDD" id="cd00882">
    <property type="entry name" value="Ras_like_GTPase"/>
    <property type="match status" value="1"/>
</dbReference>
<evidence type="ECO:0000313" key="2">
    <source>
        <dbReference type="EMBL" id="KAF9443989.1"/>
    </source>
</evidence>
<dbReference type="GO" id="GO:0005525">
    <property type="term" value="F:GTP binding"/>
    <property type="evidence" value="ECO:0007669"/>
    <property type="project" value="InterPro"/>
</dbReference>